<evidence type="ECO:0000256" key="2">
    <source>
        <dbReference type="ARBA" id="ARBA00022691"/>
    </source>
</evidence>
<evidence type="ECO:0000256" key="4">
    <source>
        <dbReference type="ARBA" id="ARBA00023004"/>
    </source>
</evidence>
<dbReference type="SUPFAM" id="SSF102114">
    <property type="entry name" value="Radical SAM enzymes"/>
    <property type="match status" value="1"/>
</dbReference>
<evidence type="ECO:0000313" key="8">
    <source>
        <dbReference type="Proteomes" id="UP000005337"/>
    </source>
</evidence>
<name>B1BU09_CLOPF</name>
<dbReference type="InterPro" id="IPR023885">
    <property type="entry name" value="4Fe4S-binding_SPASM_dom"/>
</dbReference>
<dbReference type="GO" id="GO:0046872">
    <property type="term" value="F:metal ion binding"/>
    <property type="evidence" value="ECO:0007669"/>
    <property type="project" value="UniProtKB-KW"/>
</dbReference>
<sequence length="715" mass="81834">MIIMNNKGIKMGSLPQQWGGDSVKNITLSITEDCNLACKYCYMTGKNSKNKMTLETAKRVVDYVLENTEMFNEEAVIWDFIGGEPFLEIDLIDKVSDYIKEKMYILNHKWFNNYMFNFSTNGLLYSSPKVQNYIKKNRRHVSIGISVDGNKIKHDLQRVKLDGSGSYDDVIKNVPLWISQFPNSSTKATFSHDDLPYLKDSIISLWDNGIKTVAANVVFEDVWKDGDDIIFENQLKELADYILDNEMWKEYSVRFFDPHIGLPLDKNDLERNFCGAGKMLAVDYKGDFFPCIRFLDFALNNTNGFKIGSIDSGINSDKLRPFVGLSLKNQSSNECINCEVATGCGWCTGANYDCSGDGTIYKRATYNCKMHKANVRANEYFWNEFTKRTGLVSPREDYINSRNTEVKDDKFLYFITEDDIPSHCNYISKTKLNAEKSIMDDNVFYNGLEFASNNNLIPVILGEKNINKHNYINIINNQSKNINENSIVVCENNSDLPVGFNGICILLITKENIKKLLNLVVELSKNVNRINLIIKDVDKWNKSDLELYKNKLDDLVNFVCLTYKNNNPIEINILTDILELSSMCNCDAGKSHISLAPNGKFYICPAFYFDNPKNSIGDLTSGININNEYLLDINNAPICLECDSYHCKRCVFINKKLTGEINTPSKMQCLITHIERKASVKLQQMLNENDDIFFYELNDIDYLDPIEKLQKNGVY</sequence>
<dbReference type="PANTHER" id="PTHR43273:SF8">
    <property type="entry name" value="RADICAL SAM DOMAIN PROTEIN"/>
    <property type="match status" value="1"/>
</dbReference>
<comment type="caution">
    <text evidence="7">The sequence shown here is derived from an EMBL/GenBank/DDBJ whole genome shotgun (WGS) entry which is preliminary data.</text>
</comment>
<keyword evidence="2" id="KW-0949">S-adenosyl-L-methionine</keyword>
<dbReference type="Proteomes" id="UP000005337">
    <property type="component" value="Unassembled WGS sequence"/>
</dbReference>
<organism evidence="7 8">
    <name type="scientific">Clostridium perfringens E str. JGS1987</name>
    <dbReference type="NCBI Taxonomy" id="451755"/>
    <lineage>
        <taxon>Bacteria</taxon>
        <taxon>Bacillati</taxon>
        <taxon>Bacillota</taxon>
        <taxon>Clostridia</taxon>
        <taxon>Eubacteriales</taxon>
        <taxon>Clostridiaceae</taxon>
        <taxon>Clostridium</taxon>
    </lineage>
</organism>
<dbReference type="NCBIfam" id="TIGR04115">
    <property type="entry name" value="rSAM_Cxxx_rpt"/>
    <property type="match status" value="1"/>
</dbReference>
<keyword evidence="3" id="KW-0479">Metal-binding</keyword>
<evidence type="ECO:0000256" key="3">
    <source>
        <dbReference type="ARBA" id="ARBA00022723"/>
    </source>
</evidence>
<dbReference type="InterPro" id="IPR058240">
    <property type="entry name" value="rSAM_sf"/>
</dbReference>
<dbReference type="SFLD" id="SFLDG01067">
    <property type="entry name" value="SPASM/twitch_domain_containing"/>
    <property type="match status" value="1"/>
</dbReference>
<dbReference type="Gene3D" id="3.20.20.70">
    <property type="entry name" value="Aldolase class I"/>
    <property type="match status" value="2"/>
</dbReference>
<comment type="cofactor">
    <cofactor evidence="1">
        <name>[4Fe-4S] cluster</name>
        <dbReference type="ChEBI" id="CHEBI:49883"/>
    </cofactor>
</comment>
<evidence type="ECO:0000313" key="7">
    <source>
        <dbReference type="EMBL" id="EDT14807.1"/>
    </source>
</evidence>
<keyword evidence="5" id="KW-0411">Iron-sulfur</keyword>
<dbReference type="InterPro" id="IPR007197">
    <property type="entry name" value="rSAM"/>
</dbReference>
<dbReference type="EMBL" id="ABDW01000017">
    <property type="protein sequence ID" value="EDT14807.1"/>
    <property type="molecule type" value="Genomic_DNA"/>
</dbReference>
<dbReference type="SFLD" id="SFLDG01386">
    <property type="entry name" value="main_SPASM_domain-containing"/>
    <property type="match status" value="1"/>
</dbReference>
<dbReference type="Pfam" id="PF04055">
    <property type="entry name" value="Radical_SAM"/>
    <property type="match status" value="1"/>
</dbReference>
<dbReference type="SFLD" id="SFLDG01384">
    <property type="entry name" value="thioether_bond_formation_requi"/>
    <property type="match status" value="1"/>
</dbReference>
<evidence type="ECO:0000256" key="5">
    <source>
        <dbReference type="ARBA" id="ARBA00023014"/>
    </source>
</evidence>
<proteinExistence type="predicted"/>
<feature type="domain" description="Radical SAM core" evidence="6">
    <location>
        <begin position="29"/>
        <end position="178"/>
    </location>
</feature>
<protein>
    <submittedName>
        <fullName evidence="7">Radical SAM superfamily protein</fullName>
    </submittedName>
</protein>
<dbReference type="InterPro" id="IPR026401">
    <property type="entry name" value="CXXX_matur"/>
</dbReference>
<dbReference type="CDD" id="cd01335">
    <property type="entry name" value="Radical_SAM"/>
    <property type="match status" value="1"/>
</dbReference>
<dbReference type="InterPro" id="IPR026412">
    <property type="entry name" value="rSAM_Cxxx_rpt"/>
</dbReference>
<evidence type="ECO:0000256" key="1">
    <source>
        <dbReference type="ARBA" id="ARBA00001966"/>
    </source>
</evidence>
<dbReference type="SFLD" id="SFLDS00029">
    <property type="entry name" value="Radical_SAM"/>
    <property type="match status" value="1"/>
</dbReference>
<reference evidence="7 8" key="1">
    <citation type="submission" date="2007-07" db="EMBL/GenBank/DDBJ databases">
        <title>Annotation of Clostridium perfringens E str. JGS1987.</title>
        <authorList>
            <person name="Paulsen I."/>
            <person name="Sebastian Y."/>
        </authorList>
    </citation>
    <scope>NUCLEOTIDE SEQUENCE [LARGE SCALE GENOMIC DNA]</scope>
    <source>
        <strain evidence="8">E str. JGS1987</strain>
    </source>
</reference>
<dbReference type="GO" id="GO:0051536">
    <property type="term" value="F:iron-sulfur cluster binding"/>
    <property type="evidence" value="ECO:0007669"/>
    <property type="project" value="UniProtKB-KW"/>
</dbReference>
<keyword evidence="4" id="KW-0408">Iron</keyword>
<dbReference type="GO" id="GO:0016491">
    <property type="term" value="F:oxidoreductase activity"/>
    <property type="evidence" value="ECO:0007669"/>
    <property type="project" value="InterPro"/>
</dbReference>
<accession>B1BU09</accession>
<dbReference type="NCBIfam" id="TIGR04119">
    <property type="entry name" value="CXXX_matur"/>
    <property type="match status" value="1"/>
</dbReference>
<dbReference type="InterPro" id="IPR013785">
    <property type="entry name" value="Aldolase_TIM"/>
</dbReference>
<dbReference type="PANTHER" id="PTHR43273">
    <property type="entry name" value="ANAEROBIC SULFATASE-MATURATING ENZYME HOMOLOG ASLB-RELATED"/>
    <property type="match status" value="1"/>
</dbReference>
<gene>
    <name evidence="7" type="ORF">AC3_0183</name>
</gene>
<dbReference type="AlphaFoldDB" id="B1BU09"/>
<dbReference type="InterPro" id="IPR023867">
    <property type="entry name" value="Sulphatase_maturase_rSAM"/>
</dbReference>
<dbReference type="NCBIfam" id="TIGR04085">
    <property type="entry name" value="rSAM_more_4Fe4S"/>
    <property type="match status" value="1"/>
</dbReference>
<evidence type="ECO:0000259" key="6">
    <source>
        <dbReference type="Pfam" id="PF04055"/>
    </source>
</evidence>